<dbReference type="Proteomes" id="UP000190539">
    <property type="component" value="Unassembled WGS sequence"/>
</dbReference>
<reference evidence="1 2" key="1">
    <citation type="submission" date="2017-02" db="EMBL/GenBank/DDBJ databases">
        <title>Draft Genome Sequence of Streptomyces tsukubaensis F601, a Producer of the immunosuppressant tacrolimus FK506.</title>
        <authorList>
            <person name="Zong G."/>
            <person name="Zhong C."/>
            <person name="Fu J."/>
            <person name="Qin R."/>
            <person name="Cao G."/>
        </authorList>
    </citation>
    <scope>NUCLEOTIDE SEQUENCE [LARGE SCALE GENOMIC DNA]</scope>
    <source>
        <strain evidence="1 2">F601</strain>
    </source>
</reference>
<comment type="caution">
    <text evidence="1">The sequence shown here is derived from an EMBL/GenBank/DDBJ whole genome shotgun (WGS) entry which is preliminary data.</text>
</comment>
<dbReference type="AlphaFoldDB" id="A0A1V4A0I0"/>
<dbReference type="EMBL" id="MVFC01000039">
    <property type="protein sequence ID" value="OON72327.1"/>
    <property type="molecule type" value="Genomic_DNA"/>
</dbReference>
<gene>
    <name evidence="1" type="ORF">B1H18_30180</name>
</gene>
<evidence type="ECO:0000313" key="2">
    <source>
        <dbReference type="Proteomes" id="UP000190539"/>
    </source>
</evidence>
<evidence type="ECO:0000313" key="1">
    <source>
        <dbReference type="EMBL" id="OON72327.1"/>
    </source>
</evidence>
<accession>A0A1V4A0I0</accession>
<name>A0A1V4A0I0_9ACTN</name>
<proteinExistence type="predicted"/>
<protein>
    <submittedName>
        <fullName evidence="1">Uncharacterized protein</fullName>
    </submittedName>
</protein>
<sequence length="69" mass="7304">MSVAPASSPVGHAHARFGWEIRVLRGDGAAWARCPATSRARLADELLVLFRRQPAPVPGAGEREGARSG</sequence>
<organism evidence="1 2">
    <name type="scientific">Streptomyces tsukubensis</name>
    <dbReference type="NCBI Taxonomy" id="83656"/>
    <lineage>
        <taxon>Bacteria</taxon>
        <taxon>Bacillati</taxon>
        <taxon>Actinomycetota</taxon>
        <taxon>Actinomycetes</taxon>
        <taxon>Kitasatosporales</taxon>
        <taxon>Streptomycetaceae</taxon>
        <taxon>Streptomyces</taxon>
    </lineage>
</organism>
<keyword evidence="2" id="KW-1185">Reference proteome</keyword>